<comment type="caution">
    <text evidence="3">The sequence shown here is derived from an EMBL/GenBank/DDBJ whole genome shotgun (WGS) entry which is preliminary data.</text>
</comment>
<dbReference type="InterPro" id="IPR008928">
    <property type="entry name" value="6-hairpin_glycosidase_sf"/>
</dbReference>
<evidence type="ECO:0000313" key="3">
    <source>
        <dbReference type="EMBL" id="KAL1593415.1"/>
    </source>
</evidence>
<keyword evidence="1" id="KW-0732">Signal</keyword>
<protein>
    <recommendedName>
        <fullName evidence="2">Alpha-L-rhamnosidase six-hairpin glycosidase domain-containing protein</fullName>
    </recommendedName>
</protein>
<feature type="domain" description="Alpha-L-rhamnosidase six-hairpin glycosidase" evidence="2">
    <location>
        <begin position="241"/>
        <end position="480"/>
    </location>
</feature>
<dbReference type="InterPro" id="IPR012341">
    <property type="entry name" value="6hp_glycosidase-like_sf"/>
</dbReference>
<evidence type="ECO:0000313" key="4">
    <source>
        <dbReference type="Proteomes" id="UP001521222"/>
    </source>
</evidence>
<organism evidence="3 4">
    <name type="scientific">Nothophoma quercina</name>
    <dbReference type="NCBI Taxonomy" id="749835"/>
    <lineage>
        <taxon>Eukaryota</taxon>
        <taxon>Fungi</taxon>
        <taxon>Dikarya</taxon>
        <taxon>Ascomycota</taxon>
        <taxon>Pezizomycotina</taxon>
        <taxon>Dothideomycetes</taxon>
        <taxon>Pleosporomycetidae</taxon>
        <taxon>Pleosporales</taxon>
        <taxon>Pleosporineae</taxon>
        <taxon>Didymellaceae</taxon>
        <taxon>Nothophoma</taxon>
    </lineage>
</organism>
<sequence length="697" mass="75505">MLLKLTGFTLPWLSVLATLPFLAFTDNARPWDAYNHSPASRDVHPVAVYAQSGNVTTSPSTKGTYHLAPDSHVSLDFGVEVGGWISFNANVHSSGNTTSSQLSLAFAESPAFIRAISDDTGATPTQDWDQALNVTLPQGSTFYTLPAEKFRGGFRFLTVNAFSHIDISNITCSIGFAPNTLDLRNYGGHFYTPDDDLLVRTWYAGAYTVQTNIAPKDTGRWLPQVRPGWAYNNSIGITGPILVDGAKRDRAIWPGDLGIQGATAFLALGSDGLESVHNALDTLFYYQNATSGRFPFAGPATGSFRNGAQSDTYHAWALIAMYDYAIWTSDVDWVSTHWGNITAGLDFVLRGLANEVGLHEQTRPNDWARQGGGGYNSALNALDYHALTSFAQLATSLSSFSTNTSLPLTFDLELNTTLSLEAQARTWSTAAARLKSAYNTLLWDAPANLYRDNSTTSLHPQDGNALALLYNLPSTSPHASNLSNALTRFWGPIGPLPPELPDTISPFTSSIEVWAHFAALQPARGLNLTRTLWTYLLDNPQMTGSTLAEGLSANGSLYYRGAAGYKNDAAYTSLSHGWSSGPTVALTTFVGGLELVKWRTWRFRPLSDEVVGSVDTRFESPMGGFGVKWVVTHGDGKRGVFDYEATIETPEGLQGRVELVWECERVEVDGVVYDGEALEGGGVRVVKAGGCKGRGNK</sequence>
<evidence type="ECO:0000256" key="1">
    <source>
        <dbReference type="SAM" id="SignalP"/>
    </source>
</evidence>
<dbReference type="EMBL" id="JAKIXB020000041">
    <property type="protein sequence ID" value="KAL1593415.1"/>
    <property type="molecule type" value="Genomic_DNA"/>
</dbReference>
<feature type="signal peptide" evidence="1">
    <location>
        <begin position="1"/>
        <end position="17"/>
    </location>
</feature>
<dbReference type="Pfam" id="PF17389">
    <property type="entry name" value="Bac_rhamnosid6H"/>
    <property type="match status" value="1"/>
</dbReference>
<dbReference type="Proteomes" id="UP001521222">
    <property type="component" value="Unassembled WGS sequence"/>
</dbReference>
<gene>
    <name evidence="3" type="ORF">SLS59_009295</name>
</gene>
<dbReference type="PANTHER" id="PTHR34987:SF6">
    <property type="entry name" value="ALPHA-L-RHAMNOSIDASE SIX-HAIRPIN GLYCOSIDASE DOMAIN-CONTAINING PROTEIN"/>
    <property type="match status" value="1"/>
</dbReference>
<name>A0ABR3QMR7_9PLEO</name>
<reference evidence="3 4" key="1">
    <citation type="submission" date="2024-02" db="EMBL/GenBank/DDBJ databases">
        <title>De novo assembly and annotation of 12 fungi associated with fruit tree decline syndrome in Ontario, Canada.</title>
        <authorList>
            <person name="Sulman M."/>
            <person name="Ellouze W."/>
            <person name="Ilyukhin E."/>
        </authorList>
    </citation>
    <scope>NUCLEOTIDE SEQUENCE [LARGE SCALE GENOMIC DNA]</scope>
    <source>
        <strain evidence="3 4">M97-236</strain>
    </source>
</reference>
<proteinExistence type="predicted"/>
<dbReference type="InterPro" id="IPR035396">
    <property type="entry name" value="Bac_rhamnosid6H"/>
</dbReference>
<keyword evidence="4" id="KW-1185">Reference proteome</keyword>
<dbReference type="Gene3D" id="1.50.10.10">
    <property type="match status" value="1"/>
</dbReference>
<dbReference type="SUPFAM" id="SSF48208">
    <property type="entry name" value="Six-hairpin glycosidases"/>
    <property type="match status" value="1"/>
</dbReference>
<evidence type="ECO:0000259" key="2">
    <source>
        <dbReference type="Pfam" id="PF17389"/>
    </source>
</evidence>
<accession>A0ABR3QMR7</accession>
<feature type="chain" id="PRO_5047325731" description="Alpha-L-rhamnosidase six-hairpin glycosidase domain-containing protein" evidence="1">
    <location>
        <begin position="18"/>
        <end position="697"/>
    </location>
</feature>
<dbReference type="PANTHER" id="PTHR34987">
    <property type="entry name" value="C, PUTATIVE (AFU_ORTHOLOGUE AFUA_3G02880)-RELATED"/>
    <property type="match status" value="1"/>
</dbReference>